<feature type="chain" id="PRO_5042081972" description="Ecp2 effector protein domain-containing protein" evidence="1">
    <location>
        <begin position="23"/>
        <end position="215"/>
    </location>
</feature>
<sequence>MVNMKPTIIAIGLLVMSQVVMAQTGTPDGVSIMDVMRKNANGTGELTEDEVVALVNRRLMRRRSISLSKRLPANGTASECDSLNPGEARAYASDAVRCLYFLSLLKDANGEIGKASCAVPEGKDATVFCYVGKAQVQGVSVLPKGTSSTCSDVAIGAGKVFDDCFDGPTGSVQGNHYSNDNGDMLVGIRSWEGKKAIYKFKEALPYLNKEQPKKG</sequence>
<evidence type="ECO:0000313" key="2">
    <source>
        <dbReference type="EMBL" id="KAK3384945.1"/>
    </source>
</evidence>
<organism evidence="2 3">
    <name type="scientific">Podospora didyma</name>
    <dbReference type="NCBI Taxonomy" id="330526"/>
    <lineage>
        <taxon>Eukaryota</taxon>
        <taxon>Fungi</taxon>
        <taxon>Dikarya</taxon>
        <taxon>Ascomycota</taxon>
        <taxon>Pezizomycotina</taxon>
        <taxon>Sordariomycetes</taxon>
        <taxon>Sordariomycetidae</taxon>
        <taxon>Sordariales</taxon>
        <taxon>Podosporaceae</taxon>
        <taxon>Podospora</taxon>
    </lineage>
</organism>
<evidence type="ECO:0008006" key="4">
    <source>
        <dbReference type="Google" id="ProtNLM"/>
    </source>
</evidence>
<name>A0AAE0NP66_9PEZI</name>
<proteinExistence type="predicted"/>
<evidence type="ECO:0000256" key="1">
    <source>
        <dbReference type="SAM" id="SignalP"/>
    </source>
</evidence>
<dbReference type="Proteomes" id="UP001285441">
    <property type="component" value="Unassembled WGS sequence"/>
</dbReference>
<evidence type="ECO:0000313" key="3">
    <source>
        <dbReference type="Proteomes" id="UP001285441"/>
    </source>
</evidence>
<protein>
    <recommendedName>
        <fullName evidence="4">Ecp2 effector protein domain-containing protein</fullName>
    </recommendedName>
</protein>
<gene>
    <name evidence="2" type="ORF">B0H63DRAFT_471960</name>
</gene>
<keyword evidence="1" id="KW-0732">Signal</keyword>
<comment type="caution">
    <text evidence="2">The sequence shown here is derived from an EMBL/GenBank/DDBJ whole genome shotgun (WGS) entry which is preliminary data.</text>
</comment>
<dbReference type="EMBL" id="JAULSW010000004">
    <property type="protein sequence ID" value="KAK3384945.1"/>
    <property type="molecule type" value="Genomic_DNA"/>
</dbReference>
<accession>A0AAE0NP66</accession>
<keyword evidence="3" id="KW-1185">Reference proteome</keyword>
<reference evidence="2" key="2">
    <citation type="submission" date="2023-06" db="EMBL/GenBank/DDBJ databases">
        <authorList>
            <consortium name="Lawrence Berkeley National Laboratory"/>
            <person name="Haridas S."/>
            <person name="Hensen N."/>
            <person name="Bonometti L."/>
            <person name="Westerberg I."/>
            <person name="Brannstrom I.O."/>
            <person name="Guillou S."/>
            <person name="Cros-Aarteil S."/>
            <person name="Calhoun S."/>
            <person name="Kuo A."/>
            <person name="Mondo S."/>
            <person name="Pangilinan J."/>
            <person name="Riley R."/>
            <person name="LaButti K."/>
            <person name="Andreopoulos B."/>
            <person name="Lipzen A."/>
            <person name="Chen C."/>
            <person name="Yanf M."/>
            <person name="Daum C."/>
            <person name="Ng V."/>
            <person name="Clum A."/>
            <person name="Steindorff A."/>
            <person name="Ohm R."/>
            <person name="Martin F."/>
            <person name="Silar P."/>
            <person name="Natvig D."/>
            <person name="Lalanne C."/>
            <person name="Gautier V."/>
            <person name="Ament-velasquez S.L."/>
            <person name="Kruys A."/>
            <person name="Hutchinson M.I."/>
            <person name="Powell A.J."/>
            <person name="Barry K."/>
            <person name="Miller A.N."/>
            <person name="Grigoriev I.V."/>
            <person name="Debuchy R."/>
            <person name="Gladieux P."/>
            <person name="Thoren M.H."/>
            <person name="Johannesson H."/>
        </authorList>
    </citation>
    <scope>NUCLEOTIDE SEQUENCE</scope>
    <source>
        <strain evidence="2">CBS 232.78</strain>
    </source>
</reference>
<reference evidence="2" key="1">
    <citation type="journal article" date="2023" name="Mol. Phylogenet. Evol.">
        <title>Genome-scale phylogeny and comparative genomics of the fungal order Sordariales.</title>
        <authorList>
            <person name="Hensen N."/>
            <person name="Bonometti L."/>
            <person name="Westerberg I."/>
            <person name="Brannstrom I.O."/>
            <person name="Guillou S."/>
            <person name="Cros-Aarteil S."/>
            <person name="Calhoun S."/>
            <person name="Haridas S."/>
            <person name="Kuo A."/>
            <person name="Mondo S."/>
            <person name="Pangilinan J."/>
            <person name="Riley R."/>
            <person name="LaButti K."/>
            <person name="Andreopoulos B."/>
            <person name="Lipzen A."/>
            <person name="Chen C."/>
            <person name="Yan M."/>
            <person name="Daum C."/>
            <person name="Ng V."/>
            <person name="Clum A."/>
            <person name="Steindorff A."/>
            <person name="Ohm R.A."/>
            <person name="Martin F."/>
            <person name="Silar P."/>
            <person name="Natvig D.O."/>
            <person name="Lalanne C."/>
            <person name="Gautier V."/>
            <person name="Ament-Velasquez S.L."/>
            <person name="Kruys A."/>
            <person name="Hutchinson M.I."/>
            <person name="Powell A.J."/>
            <person name="Barry K."/>
            <person name="Miller A.N."/>
            <person name="Grigoriev I.V."/>
            <person name="Debuchy R."/>
            <person name="Gladieux P."/>
            <person name="Hiltunen Thoren M."/>
            <person name="Johannesson H."/>
        </authorList>
    </citation>
    <scope>NUCLEOTIDE SEQUENCE</scope>
    <source>
        <strain evidence="2">CBS 232.78</strain>
    </source>
</reference>
<feature type="signal peptide" evidence="1">
    <location>
        <begin position="1"/>
        <end position="22"/>
    </location>
</feature>
<dbReference type="AlphaFoldDB" id="A0AAE0NP66"/>